<dbReference type="InterPro" id="IPR056290">
    <property type="entry name" value="CEPT76/DRC7_peptidase-like_dom"/>
</dbReference>
<gene>
    <name evidence="6" type="ORF">AKO1_013762</name>
</gene>
<keyword evidence="7" id="KW-1185">Reference proteome</keyword>
<evidence type="ECO:0000259" key="4">
    <source>
        <dbReference type="Pfam" id="PF24652"/>
    </source>
</evidence>
<dbReference type="Pfam" id="PF15625">
    <property type="entry name" value="CC2D2AN-C2"/>
    <property type="match status" value="1"/>
</dbReference>
<reference evidence="6 7" key="1">
    <citation type="submission" date="2024-03" db="EMBL/GenBank/DDBJ databases">
        <title>The Acrasis kona genome and developmental transcriptomes reveal deep origins of eukaryotic multicellular pathways.</title>
        <authorList>
            <person name="Sheikh S."/>
            <person name="Fu C.-J."/>
            <person name="Brown M.W."/>
            <person name="Baldauf S.L."/>
        </authorList>
    </citation>
    <scope>NUCLEOTIDE SEQUENCE [LARGE SCALE GENOMIC DNA]</scope>
    <source>
        <strain evidence="6 7">ATCC MYA-3509</strain>
    </source>
</reference>
<protein>
    <recommendedName>
        <fullName evidence="8">Coiled-coil and C2 domain-containing protein 2A</fullName>
    </recommendedName>
</protein>
<evidence type="ECO:0000259" key="5">
    <source>
        <dbReference type="Pfam" id="PF24656"/>
    </source>
</evidence>
<evidence type="ECO:0000256" key="1">
    <source>
        <dbReference type="SAM" id="Coils"/>
    </source>
</evidence>
<dbReference type="InterPro" id="IPR056288">
    <property type="entry name" value="CEP76_C"/>
</dbReference>
<dbReference type="GO" id="GO:0035869">
    <property type="term" value="C:ciliary transition zone"/>
    <property type="evidence" value="ECO:0007669"/>
    <property type="project" value="TreeGrafter"/>
</dbReference>
<dbReference type="Proteomes" id="UP001431209">
    <property type="component" value="Unassembled WGS sequence"/>
</dbReference>
<comment type="caution">
    <text evidence="6">The sequence shown here is derived from an EMBL/GenBank/DDBJ whole genome shotgun (WGS) entry which is preliminary data.</text>
</comment>
<accession>A0AAW2ZID6</accession>
<evidence type="ECO:0000259" key="3">
    <source>
        <dbReference type="Pfam" id="PF15625"/>
    </source>
</evidence>
<dbReference type="Pfam" id="PF24656">
    <property type="entry name" value="CEPT76_peptidase"/>
    <property type="match status" value="1"/>
</dbReference>
<evidence type="ECO:0000313" key="7">
    <source>
        <dbReference type="Proteomes" id="UP001431209"/>
    </source>
</evidence>
<feature type="domain" description="CC2D2A N-terminal C2" evidence="3">
    <location>
        <begin position="496"/>
        <end position="621"/>
    </location>
</feature>
<dbReference type="GO" id="GO:1904491">
    <property type="term" value="P:protein localization to ciliary transition zone"/>
    <property type="evidence" value="ECO:0007669"/>
    <property type="project" value="TreeGrafter"/>
</dbReference>
<dbReference type="InterPro" id="IPR028928">
    <property type="entry name" value="CC2D2AN-C2"/>
</dbReference>
<feature type="coiled-coil region" evidence="1">
    <location>
        <begin position="1405"/>
        <end position="1432"/>
    </location>
</feature>
<organism evidence="6 7">
    <name type="scientific">Acrasis kona</name>
    <dbReference type="NCBI Taxonomy" id="1008807"/>
    <lineage>
        <taxon>Eukaryota</taxon>
        <taxon>Discoba</taxon>
        <taxon>Heterolobosea</taxon>
        <taxon>Tetramitia</taxon>
        <taxon>Eutetramitia</taxon>
        <taxon>Acrasidae</taxon>
        <taxon>Acrasis</taxon>
    </lineage>
</organism>
<dbReference type="PANTHER" id="PTHR20837:SF0">
    <property type="entry name" value="COILED-COIL AND C2 DOMAIN-CONTAINING PROTEIN 2A"/>
    <property type="match status" value="1"/>
</dbReference>
<feature type="domain" description="Centrosomal protein of 76 kDa C-terminal" evidence="4">
    <location>
        <begin position="1371"/>
        <end position="1493"/>
    </location>
</feature>
<dbReference type="InterPro" id="IPR052434">
    <property type="entry name" value="Tectonic-like_complex_comp"/>
</dbReference>
<evidence type="ECO:0000256" key="2">
    <source>
        <dbReference type="SAM" id="MobiDB-lite"/>
    </source>
</evidence>
<proteinExistence type="predicted"/>
<dbReference type="GO" id="GO:1905515">
    <property type="term" value="P:non-motile cilium assembly"/>
    <property type="evidence" value="ECO:0007669"/>
    <property type="project" value="TreeGrafter"/>
</dbReference>
<feature type="compositionally biased region" description="Basic residues" evidence="2">
    <location>
        <begin position="55"/>
        <end position="64"/>
    </location>
</feature>
<evidence type="ECO:0000313" key="6">
    <source>
        <dbReference type="EMBL" id="KAL0489235.1"/>
    </source>
</evidence>
<feature type="compositionally biased region" description="Low complexity" evidence="2">
    <location>
        <begin position="34"/>
        <end position="53"/>
    </location>
</feature>
<evidence type="ECO:0008006" key="8">
    <source>
        <dbReference type="Google" id="ProtNLM"/>
    </source>
</evidence>
<keyword evidence="1" id="KW-0175">Coiled coil</keyword>
<name>A0AAW2ZID6_9EUKA</name>
<feature type="domain" description="CEP76/DRC7 peptidase-like" evidence="5">
    <location>
        <begin position="1199"/>
        <end position="1334"/>
    </location>
</feature>
<feature type="region of interest" description="Disordered" evidence="2">
    <location>
        <begin position="1"/>
        <end position="66"/>
    </location>
</feature>
<dbReference type="PANTHER" id="PTHR20837">
    <property type="entry name" value="CENTROSOMAL PROTEIN-RELATED"/>
    <property type="match status" value="1"/>
</dbReference>
<dbReference type="EMBL" id="JAOPGA020001533">
    <property type="protein sequence ID" value="KAL0489235.1"/>
    <property type="molecule type" value="Genomic_DNA"/>
</dbReference>
<sequence>MSDLIERLSPSKRRKNRGLPTFEDDEEEQMLIDTSFNQFNETETTTVEQTQTSYRSKRRKRSNRNSRLEVINEQTIEDEGDAVIQVEQDIEEEPYNDDVQYKLDDEEDEPAPTNLQTKQSSVKIKIPTKTELPLNRCVPKKPDAKEVHIKQTMLLTEISNQAPAIDGLISKLESKKESLQKLQPQLITSKQDVAAEMCVQSCAKLTEQITFLKEEYKKMYRDRDLKAEGLYVPEEPHLLKNKTHIIEQRYLRQPNSLERFFDEDGHLPQYLDPVKITPTKVEEDYLDVNLQTDPRELLKKTETLPHEVTTSYTNRMYRLEIEIKDISFNEHEIMSEEEYHCKQLVEMYNQYQELTRPDSLYHYYKKRTISLTSEMKKIRNTLQSDSDNQNMVHLRLEMKKFRSLLESEEHKQLRLITNIVEKWKLVKEIRSKNQIVTCNVRFQFDKIHHDLAQEQQERDDRIRQEMLERYEEGSTQQESTLYQSILDRINESCRQPGQPEIKPILSKIEITKETNLNQKEIQRIQSIKNHEYYIKLFMNGMFVSKTLSQSLRNTDNNYFVVKFSEVIPCAISKWPDSLWMEIWQKQGLMDTKLATTFIGIPDSINDSKSHFQQLRFSCNHQKPFIPLWDPNHPDNQTGWFSKWFHKPNPSLYKLNNGCICIQLNWIGDVPSQPSTNNRTAVDSHQDLIKNMNFRFDHHSHDLIDPNDPRNTGLLSLLTRLKNQIPPNHHSFHLAQQDEHLFFPNDQFSENHFRLHLLKLRFETKNKVPLQIPFEPSIEMVKNYESNILKCLHDDHHASQYVRKIRDHFKNQDGDSSSNQLPQKSFRLVRNNIKVTQYVSEPPMPQLSNGDSWFTLFFEPKRPLRPVRINREQSMIKNYELIKKCNLVIQIVRGFHVPIRANDENEAYRTYRSHRLKQVEEINQFRRTGKEPTIDHDDVNEDDHDYIKQSTVDADNNQQETTNHSKKERVMSFVMVTFNNRTQKTKINEGPFPQINQTLILPFVPPRSDFKPSTLSQIDQHIYFDLFDELLIDNLKDERDIHLTSQRAEFRWLGSFSLPFETLYTNQGQIMGTFRVKTPDIRLGYQRSDQHTSLSVCVTLDPPLPMPIDDDQDDGFTTSGEPPTVYQQARFFVHRLKDHKYAKKRIVLATGPNADGQATLICRFICAQEPPKDFIKPSQVVRFVSMIPFVSDRMSSDAQDRWLNSQEFLDHGASDWEEHANLLCNYFKYFGLSAYVVVGRAVPEGETFYVMEISKPDSSSTLDSSPSSPVALQQEVITLWNAATGDRYSIDDALCPLHQVGCVYDDTNVWANIQKESQPSKMRFNFESGSDWRPLYRRGDGTPIDQLMNKNKRLESVQPSQLIYRAIPDSYTTKIENNLSAQIRRNVEQWRRRGITIWNGHVGSILHDLLKKLEEVKQNNIEMKQQHDDLLNEVLSSYVVVGFPLNYAYTEPRPIIDEIFNTLIYENNEKDVQFALAVYCHPYVSNFCSLWVYIVSLVQKDQY</sequence>
<dbReference type="Pfam" id="PF24652">
    <property type="entry name" value="CEP76_C"/>
    <property type="match status" value="1"/>
</dbReference>